<dbReference type="Proteomes" id="UP000051955">
    <property type="component" value="Unassembled WGS sequence"/>
</dbReference>
<protein>
    <submittedName>
        <fullName evidence="2">Cps1B protein</fullName>
    </submittedName>
</protein>
<sequence>MKITFVLPGFSRFPVGGFQIVYEYANYLVKHKHDVEIIHAMFLPTQSAPSFKNYMKYQVKRVSLGLGLIKPWFRLDSRVKVRNIGKIKYIDVRAGDRIIATAWETAEFVNMLPKTCGEKYYFIQHYEIWGGKERVDKTWKLPLHKIVIASWLKSIAQGFDESAILVPNFVEHNNFYLTKPIETRDPIISMLYSEHAIKGSHDGIEALNMVKKDYPNVKIKLFGVYEQPENLPEGTEYYRTPSREILRNQIYNESLIYLFPSVTEGWGLTATEAMACGAALVSTENGGVDDFGINRETALVSPIKDPRALYENIRLLLDNDDLRQEIARKGQSVVSKLTLEHSGLLFEKALKQDM</sequence>
<evidence type="ECO:0000313" key="2">
    <source>
        <dbReference type="EMBL" id="KRK95125.1"/>
    </source>
</evidence>
<dbReference type="Gene3D" id="3.40.50.2000">
    <property type="entry name" value="Glycogen Phosphorylase B"/>
    <property type="match status" value="1"/>
</dbReference>
<name>A0A0R1LHF7_9LACO</name>
<dbReference type="Pfam" id="PF00534">
    <property type="entry name" value="Glycos_transf_1"/>
    <property type="match status" value="1"/>
</dbReference>
<keyword evidence="3" id="KW-1185">Reference proteome</keyword>
<organism evidence="2 3">
    <name type="scientific">Levilactobacillus acidifarinae DSM 19394 = JCM 15949</name>
    <dbReference type="NCBI Taxonomy" id="1423715"/>
    <lineage>
        <taxon>Bacteria</taxon>
        <taxon>Bacillati</taxon>
        <taxon>Bacillota</taxon>
        <taxon>Bacilli</taxon>
        <taxon>Lactobacillales</taxon>
        <taxon>Lactobacillaceae</taxon>
        <taxon>Levilactobacillus</taxon>
    </lineage>
</organism>
<accession>A0A0R1LHF7</accession>
<dbReference type="InterPro" id="IPR001296">
    <property type="entry name" value="Glyco_trans_1"/>
</dbReference>
<reference evidence="2 3" key="1">
    <citation type="journal article" date="2015" name="Genome Announc.">
        <title>Expanding the biotechnology potential of lactobacilli through comparative genomics of 213 strains and associated genera.</title>
        <authorList>
            <person name="Sun Z."/>
            <person name="Harris H.M."/>
            <person name="McCann A."/>
            <person name="Guo C."/>
            <person name="Argimon S."/>
            <person name="Zhang W."/>
            <person name="Yang X."/>
            <person name="Jeffery I.B."/>
            <person name="Cooney J.C."/>
            <person name="Kagawa T.F."/>
            <person name="Liu W."/>
            <person name="Song Y."/>
            <person name="Salvetti E."/>
            <person name="Wrobel A."/>
            <person name="Rasinkangas P."/>
            <person name="Parkhill J."/>
            <person name="Rea M.C."/>
            <person name="O'Sullivan O."/>
            <person name="Ritari J."/>
            <person name="Douillard F.P."/>
            <person name="Paul Ross R."/>
            <person name="Yang R."/>
            <person name="Briner A.E."/>
            <person name="Felis G.E."/>
            <person name="de Vos W.M."/>
            <person name="Barrangou R."/>
            <person name="Klaenhammer T.R."/>
            <person name="Caufield P.W."/>
            <person name="Cui Y."/>
            <person name="Zhang H."/>
            <person name="O'Toole P.W."/>
        </authorList>
    </citation>
    <scope>NUCLEOTIDE SEQUENCE [LARGE SCALE GENOMIC DNA]</scope>
    <source>
        <strain evidence="2 3">DSM 19394</strain>
    </source>
</reference>
<dbReference type="PANTHER" id="PTHR12526:SF584">
    <property type="entry name" value="GLYCOSYLTRANSFERASE"/>
    <property type="match status" value="1"/>
</dbReference>
<dbReference type="PANTHER" id="PTHR12526">
    <property type="entry name" value="GLYCOSYLTRANSFERASE"/>
    <property type="match status" value="1"/>
</dbReference>
<dbReference type="SUPFAM" id="SSF53756">
    <property type="entry name" value="UDP-Glycosyltransferase/glycogen phosphorylase"/>
    <property type="match status" value="1"/>
</dbReference>
<dbReference type="GO" id="GO:0016757">
    <property type="term" value="F:glycosyltransferase activity"/>
    <property type="evidence" value="ECO:0007669"/>
    <property type="project" value="InterPro"/>
</dbReference>
<dbReference type="EMBL" id="AZDV01000017">
    <property type="protein sequence ID" value="KRK95125.1"/>
    <property type="molecule type" value="Genomic_DNA"/>
</dbReference>
<dbReference type="AlphaFoldDB" id="A0A0R1LHF7"/>
<proteinExistence type="predicted"/>
<dbReference type="PATRIC" id="fig|1423715.3.peg.1670"/>
<dbReference type="OrthoDB" id="9797829at2"/>
<dbReference type="CDD" id="cd03801">
    <property type="entry name" value="GT4_PimA-like"/>
    <property type="match status" value="1"/>
</dbReference>
<dbReference type="STRING" id="1423715.FD25_GL001631"/>
<comment type="caution">
    <text evidence="2">The sequence shown here is derived from an EMBL/GenBank/DDBJ whole genome shotgun (WGS) entry which is preliminary data.</text>
</comment>
<dbReference type="Gene3D" id="3.40.50.11090">
    <property type="match status" value="1"/>
</dbReference>
<gene>
    <name evidence="2" type="ORF">FD25_GL001631</name>
</gene>
<dbReference type="RefSeq" id="WP_057802882.1">
    <property type="nucleotide sequence ID" value="NZ_AZDV01000017.1"/>
</dbReference>
<feature type="domain" description="Glycosyl transferase family 1" evidence="1">
    <location>
        <begin position="197"/>
        <end position="331"/>
    </location>
</feature>
<evidence type="ECO:0000259" key="1">
    <source>
        <dbReference type="Pfam" id="PF00534"/>
    </source>
</evidence>
<evidence type="ECO:0000313" key="3">
    <source>
        <dbReference type="Proteomes" id="UP000051955"/>
    </source>
</evidence>